<dbReference type="EMBL" id="WNKQ01000017">
    <property type="protein sequence ID" value="KAF5845909.1"/>
    <property type="molecule type" value="Genomic_DNA"/>
</dbReference>
<proteinExistence type="predicted"/>
<accession>A0A8H6DRZ5</accession>
<evidence type="ECO:0000313" key="1">
    <source>
        <dbReference type="EMBL" id="KAF5845909.1"/>
    </source>
</evidence>
<protein>
    <submittedName>
        <fullName evidence="1">Uncharacterized protein</fullName>
    </submittedName>
</protein>
<reference evidence="1" key="1">
    <citation type="submission" date="2019-11" db="EMBL/GenBank/DDBJ databases">
        <title>Bipolaris sorokiniana Genome sequencing.</title>
        <authorList>
            <person name="Wang H."/>
        </authorList>
    </citation>
    <scope>NUCLEOTIDE SEQUENCE</scope>
</reference>
<evidence type="ECO:0000313" key="2">
    <source>
        <dbReference type="Proteomes" id="UP000624244"/>
    </source>
</evidence>
<dbReference type="AlphaFoldDB" id="A0A8H6DRZ5"/>
<comment type="caution">
    <text evidence="1">The sequence shown here is derived from an EMBL/GenBank/DDBJ whole genome shotgun (WGS) entry which is preliminary data.</text>
</comment>
<sequence length="103" mass="11495">MPAEVRTKARECSEANVRRLTRSLILGKAKVISFKDLKEARAKRAKKEEKALVTKVPKKRGRKSKTSAKVLVEEVIKVVVANLQGEGEEADALVRANSMPRLR</sequence>
<gene>
    <name evidence="1" type="ORF">GGP41_008392</name>
</gene>
<organism evidence="1 2">
    <name type="scientific">Cochliobolus sativus</name>
    <name type="common">Common root rot and spot blotch fungus</name>
    <name type="synonym">Bipolaris sorokiniana</name>
    <dbReference type="NCBI Taxonomy" id="45130"/>
    <lineage>
        <taxon>Eukaryota</taxon>
        <taxon>Fungi</taxon>
        <taxon>Dikarya</taxon>
        <taxon>Ascomycota</taxon>
        <taxon>Pezizomycotina</taxon>
        <taxon>Dothideomycetes</taxon>
        <taxon>Pleosporomycetidae</taxon>
        <taxon>Pleosporales</taxon>
        <taxon>Pleosporineae</taxon>
        <taxon>Pleosporaceae</taxon>
        <taxon>Bipolaris</taxon>
    </lineage>
</organism>
<dbReference type="Proteomes" id="UP000624244">
    <property type="component" value="Unassembled WGS sequence"/>
</dbReference>
<name>A0A8H6DRZ5_COCSA</name>